<name>A0AAE1Y049_9LAMI</name>
<accession>A0AAE1Y049</accession>
<dbReference type="SUPFAM" id="SSF55129">
    <property type="entry name" value="Ribosomal protein L30p/L7e"/>
    <property type="match status" value="1"/>
</dbReference>
<evidence type="ECO:0000256" key="2">
    <source>
        <dbReference type="ARBA" id="ARBA00007594"/>
    </source>
</evidence>
<dbReference type="InterPro" id="IPR036919">
    <property type="entry name" value="Ribo_uL30_ferredoxin-like_sf"/>
</dbReference>
<evidence type="ECO:0000313" key="12">
    <source>
        <dbReference type="Proteomes" id="UP001293254"/>
    </source>
</evidence>
<feature type="domain" description="Aspartate/ornithine carbamoyltransferase Asp/Orn-binding" evidence="8">
    <location>
        <begin position="212"/>
        <end position="363"/>
    </location>
</feature>
<evidence type="ECO:0000256" key="1">
    <source>
        <dbReference type="ARBA" id="ARBA00004852"/>
    </source>
</evidence>
<dbReference type="PRINTS" id="PR00101">
    <property type="entry name" value="ATCASE"/>
</dbReference>
<dbReference type="EC" id="2.1.3.2" evidence="3"/>
<feature type="domain" description="Aspartate/ornithine carbamoyltransferase carbamoyl-P binding" evidence="10">
    <location>
        <begin position="100"/>
        <end position="169"/>
    </location>
</feature>
<dbReference type="GO" id="GO:0016597">
    <property type="term" value="F:amino acid binding"/>
    <property type="evidence" value="ECO:0007669"/>
    <property type="project" value="InterPro"/>
</dbReference>
<dbReference type="InterPro" id="IPR006130">
    <property type="entry name" value="Asp/Orn_carbamoylTrfase"/>
</dbReference>
<dbReference type="Pfam" id="PF00185">
    <property type="entry name" value="OTCace"/>
    <property type="match status" value="1"/>
</dbReference>
<dbReference type="InterPro" id="IPR006131">
    <property type="entry name" value="Asp_carbamoyltransf_Asp/Orn-bd"/>
</dbReference>
<evidence type="ECO:0000256" key="3">
    <source>
        <dbReference type="ARBA" id="ARBA00013008"/>
    </source>
</evidence>
<dbReference type="InterPro" id="IPR006132">
    <property type="entry name" value="Asp/Orn_carbamoyltranf_P-bd"/>
</dbReference>
<dbReference type="GO" id="GO:0004070">
    <property type="term" value="F:aspartate carbamoyltransferase activity"/>
    <property type="evidence" value="ECO:0007669"/>
    <property type="project" value="UniProtKB-EC"/>
</dbReference>
<dbReference type="Gene3D" id="3.40.50.1370">
    <property type="entry name" value="Aspartate/ornithine carbamoyltransferase"/>
    <property type="match status" value="3"/>
</dbReference>
<dbReference type="GO" id="GO:0006520">
    <property type="term" value="P:amino acid metabolic process"/>
    <property type="evidence" value="ECO:0007669"/>
    <property type="project" value="InterPro"/>
</dbReference>
<keyword evidence="5" id="KW-0665">Pyrimidine biosynthesis</keyword>
<evidence type="ECO:0000256" key="7">
    <source>
        <dbReference type="RuleBase" id="RU003634"/>
    </source>
</evidence>
<dbReference type="Pfam" id="PF02729">
    <property type="entry name" value="OTCace_N"/>
    <property type="match status" value="2"/>
</dbReference>
<dbReference type="PANTHER" id="PTHR45753">
    <property type="entry name" value="ORNITHINE CARBAMOYLTRANSFERASE, MITOCHONDRIAL"/>
    <property type="match status" value="1"/>
</dbReference>
<proteinExistence type="inferred from homology"/>
<dbReference type="Gene3D" id="3.30.1390.20">
    <property type="entry name" value="Ribosomal protein L30, ferredoxin-like fold domain"/>
    <property type="match status" value="1"/>
</dbReference>
<evidence type="ECO:0000313" key="11">
    <source>
        <dbReference type="EMBL" id="KAK4420796.1"/>
    </source>
</evidence>
<evidence type="ECO:0000259" key="10">
    <source>
        <dbReference type="Pfam" id="PF02729"/>
    </source>
</evidence>
<dbReference type="Proteomes" id="UP001293254">
    <property type="component" value="Unassembled WGS sequence"/>
</dbReference>
<evidence type="ECO:0000256" key="4">
    <source>
        <dbReference type="ARBA" id="ARBA00022679"/>
    </source>
</evidence>
<dbReference type="SUPFAM" id="SSF53671">
    <property type="entry name" value="Aspartate/ornithine carbamoyltransferase"/>
    <property type="match status" value="1"/>
</dbReference>
<comment type="similarity">
    <text evidence="7">Belongs to the aspartate/ornithine carbamoyltransferase superfamily.</text>
</comment>
<evidence type="ECO:0000259" key="9">
    <source>
        <dbReference type="Pfam" id="PF00327"/>
    </source>
</evidence>
<evidence type="ECO:0000259" key="8">
    <source>
        <dbReference type="Pfam" id="PF00185"/>
    </source>
</evidence>
<protein>
    <recommendedName>
        <fullName evidence="3">aspartate carbamoyltransferase</fullName>
        <ecNumber evidence="3">2.1.3.2</ecNumber>
    </recommendedName>
</protein>
<comment type="caution">
    <text evidence="11">The sequence shown here is derived from an EMBL/GenBank/DDBJ whole genome shotgun (WGS) entry which is preliminary data.</text>
</comment>
<dbReference type="InterPro" id="IPR036901">
    <property type="entry name" value="Asp/Orn_carbamoylTrfase_sf"/>
</dbReference>
<comment type="catalytic activity">
    <reaction evidence="6">
        <text>carbamoyl phosphate + L-aspartate = N-carbamoyl-L-aspartate + phosphate + H(+)</text>
        <dbReference type="Rhea" id="RHEA:20013"/>
        <dbReference type="ChEBI" id="CHEBI:15378"/>
        <dbReference type="ChEBI" id="CHEBI:29991"/>
        <dbReference type="ChEBI" id="CHEBI:32814"/>
        <dbReference type="ChEBI" id="CHEBI:43474"/>
        <dbReference type="ChEBI" id="CHEBI:58228"/>
        <dbReference type="EC" id="2.1.3.2"/>
    </reaction>
</comment>
<organism evidence="11 12">
    <name type="scientific">Sesamum alatum</name>
    <dbReference type="NCBI Taxonomy" id="300844"/>
    <lineage>
        <taxon>Eukaryota</taxon>
        <taxon>Viridiplantae</taxon>
        <taxon>Streptophyta</taxon>
        <taxon>Embryophyta</taxon>
        <taxon>Tracheophyta</taxon>
        <taxon>Spermatophyta</taxon>
        <taxon>Magnoliopsida</taxon>
        <taxon>eudicotyledons</taxon>
        <taxon>Gunneridae</taxon>
        <taxon>Pentapetalae</taxon>
        <taxon>asterids</taxon>
        <taxon>lamiids</taxon>
        <taxon>Lamiales</taxon>
        <taxon>Pedaliaceae</taxon>
        <taxon>Sesamum</taxon>
    </lineage>
</organism>
<feature type="domain" description="Aspartate/ornithine carbamoyltransferase carbamoyl-P binding" evidence="10">
    <location>
        <begin position="172"/>
        <end position="205"/>
    </location>
</feature>
<evidence type="ECO:0000256" key="6">
    <source>
        <dbReference type="ARBA" id="ARBA00048859"/>
    </source>
</evidence>
<dbReference type="PANTHER" id="PTHR45753:SF6">
    <property type="entry name" value="ASPARTATE CARBAMOYLTRANSFERASE"/>
    <property type="match status" value="1"/>
</dbReference>
<dbReference type="PROSITE" id="PS00097">
    <property type="entry name" value="CARBAMOYLTRANSFERASE"/>
    <property type="match status" value="1"/>
</dbReference>
<feature type="domain" description="Large ribosomal subunit protein uL30-like ferredoxin-like fold" evidence="9">
    <location>
        <begin position="370"/>
        <end position="405"/>
    </location>
</feature>
<dbReference type="CDD" id="cd00355">
    <property type="entry name" value="Ribosomal_L30_like"/>
    <property type="match status" value="1"/>
</dbReference>
<reference evidence="11" key="1">
    <citation type="submission" date="2020-06" db="EMBL/GenBank/DDBJ databases">
        <authorList>
            <person name="Li T."/>
            <person name="Hu X."/>
            <person name="Zhang T."/>
            <person name="Song X."/>
            <person name="Zhang H."/>
            <person name="Dai N."/>
            <person name="Sheng W."/>
            <person name="Hou X."/>
            <person name="Wei L."/>
        </authorList>
    </citation>
    <scope>NUCLEOTIDE SEQUENCE</scope>
    <source>
        <strain evidence="11">3651</strain>
        <tissue evidence="11">Leaf</tissue>
    </source>
</reference>
<dbReference type="FunFam" id="3.40.50.1370:FF:000002">
    <property type="entry name" value="Aspartate carbamoyltransferase 2"/>
    <property type="match status" value="1"/>
</dbReference>
<keyword evidence="4 7" id="KW-0808">Transferase</keyword>
<dbReference type="InterPro" id="IPR016082">
    <property type="entry name" value="Ribosomal_uL30_ferredoxin-like"/>
</dbReference>
<evidence type="ECO:0000256" key="5">
    <source>
        <dbReference type="ARBA" id="ARBA00022975"/>
    </source>
</evidence>
<gene>
    <name evidence="11" type="ORF">Salat_2030100</name>
</gene>
<dbReference type="AlphaFoldDB" id="A0AAE1Y049"/>
<reference evidence="11" key="2">
    <citation type="journal article" date="2024" name="Plant">
        <title>Genomic evolution and insights into agronomic trait innovations of Sesamum species.</title>
        <authorList>
            <person name="Miao H."/>
            <person name="Wang L."/>
            <person name="Qu L."/>
            <person name="Liu H."/>
            <person name="Sun Y."/>
            <person name="Le M."/>
            <person name="Wang Q."/>
            <person name="Wei S."/>
            <person name="Zheng Y."/>
            <person name="Lin W."/>
            <person name="Duan Y."/>
            <person name="Cao H."/>
            <person name="Xiong S."/>
            <person name="Wang X."/>
            <person name="Wei L."/>
            <person name="Li C."/>
            <person name="Ma Q."/>
            <person name="Ju M."/>
            <person name="Zhao R."/>
            <person name="Li G."/>
            <person name="Mu C."/>
            <person name="Tian Q."/>
            <person name="Mei H."/>
            <person name="Zhang T."/>
            <person name="Gao T."/>
            <person name="Zhang H."/>
        </authorList>
    </citation>
    <scope>NUCLEOTIDE SEQUENCE</scope>
    <source>
        <strain evidence="11">3651</strain>
    </source>
</reference>
<keyword evidence="12" id="KW-1185">Reference proteome</keyword>
<dbReference type="GO" id="GO:0006221">
    <property type="term" value="P:pyrimidine nucleotide biosynthetic process"/>
    <property type="evidence" value="ECO:0007669"/>
    <property type="project" value="UniProtKB-KW"/>
</dbReference>
<dbReference type="Pfam" id="PF00327">
    <property type="entry name" value="Ribosomal_L30"/>
    <property type="match status" value="1"/>
</dbReference>
<sequence length="444" mass="50046">MASSSTFSAWTLKGSVLVPKASKSNAEFVCNYLDGIFKQKLHSMSVSASADTSHSWVFPYEKAIDWKRGKLALKSGVQCRALEVETKPSFSVGNKFELEDVIEGQQFDRDTLSAIFEVALEMEKIEKNSAGSQILKGYLMATLFYEPSTRTRLSFESAMKRLGGEVFDYRKCARAAATANIPIINAGDGPGQHPTQALLDVYTIQREIGKLDGIKVGLVGDLAYGRTVRSLAYLLAKYKDVKIYFVSPEVVRMKDDIKDYLTAMGVEWEESADLLEVASKCDVVYQTRIQRERFGEGIDLYEGARGKYIVDRNVLDVMQKHAVVMHPLPRLDEITVDVDVDPRAAYFRQAKNGLYIRMALLKLLLRGRLHRRTLEALRLTKCNRTVMRWNTPTVRGMLQQVKRLVVVETEEMYNARKQKVANHRALRPPLVVNHHPAPTSDSSA</sequence>
<comment type="similarity">
    <text evidence="2">Belongs to the universal ribosomal protein uL30 family.</text>
</comment>
<dbReference type="PRINTS" id="PR00100">
    <property type="entry name" value="AOTCASE"/>
</dbReference>
<dbReference type="EMBL" id="JACGWO010000008">
    <property type="protein sequence ID" value="KAK4420796.1"/>
    <property type="molecule type" value="Genomic_DNA"/>
</dbReference>
<comment type="pathway">
    <text evidence="1">Pyrimidine metabolism; UMP biosynthesis via de novo pathway; (S)-dihydroorotate from bicarbonate: step 2/3.</text>
</comment>